<dbReference type="Gene3D" id="3.40.640.10">
    <property type="entry name" value="Type I PLP-dependent aspartate aminotransferase-like (Major domain)"/>
    <property type="match status" value="1"/>
</dbReference>
<dbReference type="GO" id="GO:0005739">
    <property type="term" value="C:mitochondrion"/>
    <property type="evidence" value="ECO:0007669"/>
    <property type="project" value="TreeGrafter"/>
</dbReference>
<evidence type="ECO:0000256" key="2">
    <source>
        <dbReference type="ARBA" id="ARBA00007441"/>
    </source>
</evidence>
<comment type="miscellaneous">
    <text evidence="8">In eukaryotes there are cytoplasmic, mitochondrial and chloroplastic isozymes.</text>
</comment>
<organism evidence="10 11">
    <name type="scientific">Trichoplusia ni</name>
    <name type="common">Cabbage looper</name>
    <dbReference type="NCBI Taxonomy" id="7111"/>
    <lineage>
        <taxon>Eukaryota</taxon>
        <taxon>Metazoa</taxon>
        <taxon>Ecdysozoa</taxon>
        <taxon>Arthropoda</taxon>
        <taxon>Hexapoda</taxon>
        <taxon>Insecta</taxon>
        <taxon>Pterygota</taxon>
        <taxon>Neoptera</taxon>
        <taxon>Endopterygota</taxon>
        <taxon>Lepidoptera</taxon>
        <taxon>Glossata</taxon>
        <taxon>Ditrysia</taxon>
        <taxon>Noctuoidea</taxon>
        <taxon>Noctuidae</taxon>
        <taxon>Plusiinae</taxon>
        <taxon>Trichoplusia</taxon>
    </lineage>
</organism>
<feature type="domain" description="Aminotransferase class I/classII large" evidence="9">
    <location>
        <begin position="57"/>
        <end position="422"/>
    </location>
</feature>
<evidence type="ECO:0000313" key="10">
    <source>
        <dbReference type="Proteomes" id="UP000322000"/>
    </source>
</evidence>
<dbReference type="AlphaFoldDB" id="A0A7E5VEX4"/>
<dbReference type="EC" id="2.6.1.1" evidence="8"/>
<dbReference type="GO" id="GO:0006533">
    <property type="term" value="P:L-aspartate catabolic process"/>
    <property type="evidence" value="ECO:0007669"/>
    <property type="project" value="TreeGrafter"/>
</dbReference>
<proteinExistence type="inferred from homology"/>
<keyword evidence="10" id="KW-1185">Reference proteome</keyword>
<dbReference type="PANTHER" id="PTHR11879:SF22">
    <property type="entry name" value="ASPARTATE AMINOTRANSFERASE, MITOCHONDRIAL"/>
    <property type="match status" value="1"/>
</dbReference>
<name>A0A7E5VEX4_TRINI</name>
<comment type="catalytic activity">
    <reaction evidence="7 8">
        <text>L-aspartate + 2-oxoglutarate = oxaloacetate + L-glutamate</text>
        <dbReference type="Rhea" id="RHEA:21824"/>
        <dbReference type="ChEBI" id="CHEBI:16452"/>
        <dbReference type="ChEBI" id="CHEBI:16810"/>
        <dbReference type="ChEBI" id="CHEBI:29985"/>
        <dbReference type="ChEBI" id="CHEBI:29991"/>
        <dbReference type="EC" id="2.6.1.1"/>
    </reaction>
</comment>
<dbReference type="InterPro" id="IPR015422">
    <property type="entry name" value="PyrdxlP-dep_Trfase_small"/>
</dbReference>
<dbReference type="InterPro" id="IPR004839">
    <property type="entry name" value="Aminotransferase_I/II_large"/>
</dbReference>
<dbReference type="InterPro" id="IPR015424">
    <property type="entry name" value="PyrdxlP-dep_Trfase"/>
</dbReference>
<dbReference type="PRINTS" id="PR00799">
    <property type="entry name" value="TRANSAMINASE"/>
</dbReference>
<evidence type="ECO:0000256" key="8">
    <source>
        <dbReference type="RuleBase" id="RU000480"/>
    </source>
</evidence>
<dbReference type="FunFam" id="3.40.640.10:FF:000066">
    <property type="entry name" value="Aspartate aminotransferase"/>
    <property type="match status" value="1"/>
</dbReference>
<dbReference type="SUPFAM" id="SSF53383">
    <property type="entry name" value="PLP-dependent transferases"/>
    <property type="match status" value="1"/>
</dbReference>
<dbReference type="CDD" id="cd00609">
    <property type="entry name" value="AAT_like"/>
    <property type="match status" value="1"/>
</dbReference>
<evidence type="ECO:0000259" key="9">
    <source>
        <dbReference type="Pfam" id="PF00155"/>
    </source>
</evidence>
<keyword evidence="4 8" id="KW-0032">Aminotransferase</keyword>
<keyword evidence="6" id="KW-0663">Pyridoxal phosphate</keyword>
<comment type="subunit">
    <text evidence="3 8">Homodimer.</text>
</comment>
<dbReference type="Proteomes" id="UP000322000">
    <property type="component" value="Chromosome 4"/>
</dbReference>
<dbReference type="KEGG" id="tnl:113493187"/>
<protein>
    <recommendedName>
        <fullName evidence="8">Aspartate aminotransferase</fullName>
        <ecNumber evidence="8">2.6.1.1</ecNumber>
    </recommendedName>
</protein>
<sequence>MTFGLINLGAQVLTRCHLDVMNHALRAKSMWWGHVPAGAPDVILGIRDTYLKDPHPKKVNLGVGAYRDDDGKPFVLPSVRRAEEIIYEKCLNHEYGPISGEPPFTEACAKLAFGEKSKPLCEKTNATVQALSGTGALRLGFEFISRHYNKTREIWLPKPTWFNHPQICDAVCLPMKSYRYFAPKTLGFDVDGAVEDLSKAPEGAIVLLHACAHNPTGIDPKKHEWERLSKVIKERKLFPFFDMAYQGFATGDVDNDALAVRMFVDHGHEVMVAQSFAKNMGLYGERVGALTILCGDPETTARVMSQLKVIIRTIYSNPSINGSRIVQEILTSPELMKQWLGDVKSMADRVISMRKMLRSAIEAAGNKRTWNHITDQIGMFCYTGLNPEQVERLIKEFHIYLTKDGRISVAGITTKNVGYVAECMHKVTS</sequence>
<dbReference type="InterPro" id="IPR015421">
    <property type="entry name" value="PyrdxlP-dep_Trfase_major"/>
</dbReference>
<gene>
    <name evidence="11" type="primary">LOC113493187</name>
</gene>
<dbReference type="InParanoid" id="A0A7E5VEX4"/>
<keyword evidence="5 8" id="KW-0808">Transferase</keyword>
<dbReference type="FunFam" id="3.90.1150.10:FF:000001">
    <property type="entry name" value="Aspartate aminotransferase"/>
    <property type="match status" value="1"/>
</dbReference>
<accession>A0A7E5VEX4</accession>
<evidence type="ECO:0000256" key="5">
    <source>
        <dbReference type="ARBA" id="ARBA00022679"/>
    </source>
</evidence>
<comment type="cofactor">
    <cofactor evidence="1">
        <name>pyridoxal 5'-phosphate</name>
        <dbReference type="ChEBI" id="CHEBI:597326"/>
    </cofactor>
</comment>
<dbReference type="InterPro" id="IPR000796">
    <property type="entry name" value="Asp_trans"/>
</dbReference>
<reference evidence="11" key="1">
    <citation type="submission" date="2025-08" db="UniProtKB">
        <authorList>
            <consortium name="RefSeq"/>
        </authorList>
    </citation>
    <scope>IDENTIFICATION</scope>
</reference>
<evidence type="ECO:0000256" key="3">
    <source>
        <dbReference type="ARBA" id="ARBA00011738"/>
    </source>
</evidence>
<dbReference type="InterPro" id="IPR004838">
    <property type="entry name" value="NHTrfase_class1_PyrdxlP-BS"/>
</dbReference>
<dbReference type="Gene3D" id="3.90.1150.10">
    <property type="entry name" value="Aspartate Aminotransferase, domain 1"/>
    <property type="match status" value="1"/>
</dbReference>
<evidence type="ECO:0000256" key="6">
    <source>
        <dbReference type="ARBA" id="ARBA00022898"/>
    </source>
</evidence>
<dbReference type="PROSITE" id="PS00105">
    <property type="entry name" value="AA_TRANSFER_CLASS_1"/>
    <property type="match status" value="1"/>
</dbReference>
<comment type="similarity">
    <text evidence="2">Belongs to the class-I pyridoxal-phosphate-dependent aminotransferase family.</text>
</comment>
<dbReference type="RefSeq" id="XP_026726838.1">
    <property type="nucleotide sequence ID" value="XM_026871037.1"/>
</dbReference>
<evidence type="ECO:0000256" key="1">
    <source>
        <dbReference type="ARBA" id="ARBA00001933"/>
    </source>
</evidence>
<dbReference type="GeneID" id="113493187"/>
<dbReference type="GO" id="GO:0004069">
    <property type="term" value="F:L-aspartate:2-oxoglutarate aminotransferase activity"/>
    <property type="evidence" value="ECO:0007669"/>
    <property type="project" value="UniProtKB-EC"/>
</dbReference>
<dbReference type="OrthoDB" id="6752799at2759"/>
<evidence type="ECO:0000256" key="7">
    <source>
        <dbReference type="ARBA" id="ARBA00049185"/>
    </source>
</evidence>
<evidence type="ECO:0000256" key="4">
    <source>
        <dbReference type="ARBA" id="ARBA00022576"/>
    </source>
</evidence>
<dbReference type="NCBIfam" id="NF006719">
    <property type="entry name" value="PRK09257.1"/>
    <property type="match status" value="1"/>
</dbReference>
<dbReference type="Pfam" id="PF00155">
    <property type="entry name" value="Aminotran_1_2"/>
    <property type="match status" value="1"/>
</dbReference>
<dbReference type="GO" id="GO:0030170">
    <property type="term" value="F:pyridoxal phosphate binding"/>
    <property type="evidence" value="ECO:0007669"/>
    <property type="project" value="InterPro"/>
</dbReference>
<evidence type="ECO:0000313" key="11">
    <source>
        <dbReference type="RefSeq" id="XP_026726838.1"/>
    </source>
</evidence>
<dbReference type="CTD" id="2806"/>
<dbReference type="FunCoup" id="A0A7E5VEX4">
    <property type="interactions" value="1390"/>
</dbReference>
<dbReference type="PANTHER" id="PTHR11879">
    <property type="entry name" value="ASPARTATE AMINOTRANSFERASE"/>
    <property type="match status" value="1"/>
</dbReference>